<dbReference type="RefSeq" id="WP_151013681.1">
    <property type="nucleotide sequence ID" value="NZ_CP084582.1"/>
</dbReference>
<comment type="caution">
    <text evidence="1">The sequence shown here is derived from an EMBL/GenBank/DDBJ whole genome shotgun (WGS) entry which is preliminary data.</text>
</comment>
<organism evidence="1 2">
    <name type="scientific">Micromonospora aurantiaca</name>
    <name type="common">nom. illeg.</name>
    <dbReference type="NCBI Taxonomy" id="47850"/>
    <lineage>
        <taxon>Bacteria</taxon>
        <taxon>Bacillati</taxon>
        <taxon>Actinomycetota</taxon>
        <taxon>Actinomycetes</taxon>
        <taxon>Micromonosporales</taxon>
        <taxon>Micromonosporaceae</taxon>
        <taxon>Micromonospora</taxon>
    </lineage>
</organism>
<dbReference type="EMBL" id="WAAR01000079">
    <property type="protein sequence ID" value="KAB1110181.1"/>
    <property type="molecule type" value="Genomic_DNA"/>
</dbReference>
<proteinExistence type="predicted"/>
<dbReference type="Proteomes" id="UP000471364">
    <property type="component" value="Unassembled WGS sequence"/>
</dbReference>
<sequence length="98" mass="11095">MTTTPAAPASYRWRQPRLARGWEPVQLIGRMKILAARDGIELPKTYQLVRDIYLWEHHRADLPAAVASLLGRIFDGPNPFATGHITHLPMKAARTRGR</sequence>
<evidence type="ECO:0000313" key="1">
    <source>
        <dbReference type="EMBL" id="KAB1110181.1"/>
    </source>
</evidence>
<reference evidence="1 2" key="1">
    <citation type="submission" date="2019-09" db="EMBL/GenBank/DDBJ databases">
        <title>High taxonomic diversity of Micromonospora strains isolated from Medicago sativa nodules in different geographical locations.</title>
        <authorList>
            <person name="Martinez-Hidalgo P."/>
            <person name="Flores-Felix J.D."/>
            <person name="Velazquez E."/>
            <person name="Brau L."/>
            <person name="Trujillo M.E."/>
            <person name="Martinez-Molina E."/>
        </authorList>
    </citation>
    <scope>NUCLEOTIDE SEQUENCE [LARGE SCALE GENOMIC DNA]</scope>
    <source>
        <strain evidence="1 2">ALFB5</strain>
    </source>
</reference>
<gene>
    <name evidence="1" type="ORF">F6X54_18125</name>
</gene>
<evidence type="ECO:0000313" key="2">
    <source>
        <dbReference type="Proteomes" id="UP000471364"/>
    </source>
</evidence>
<keyword evidence="2" id="KW-1185">Reference proteome</keyword>
<protein>
    <submittedName>
        <fullName evidence="1">Uncharacterized protein</fullName>
    </submittedName>
</protein>
<name>A0ABQ6UEH1_9ACTN</name>
<accession>A0ABQ6UEH1</accession>